<sequence length="143" mass="15343">MRPTAQDDVGTIAAREQSTSATSESDQLWEMGLVETLCPFQLLYSGGIERLGAKSARARVRGVSVIWEALDHAVSIPDRSATRLPKGSIRTIRSMTSATSSQSGYGSGSASTIYVPALDSIPDLFDIQSLSGSSTLSHRRPWL</sequence>
<dbReference type="Proteomes" id="UP000092993">
    <property type="component" value="Unassembled WGS sequence"/>
</dbReference>
<dbReference type="AlphaFoldDB" id="A0A1C7LX53"/>
<reference evidence="2 3" key="1">
    <citation type="submission" date="2016-03" db="EMBL/GenBank/DDBJ databases">
        <title>Whole genome sequencing of Grifola frondosa 9006-11.</title>
        <authorList>
            <person name="Min B."/>
            <person name="Park H."/>
            <person name="Kim J.-G."/>
            <person name="Cho H."/>
            <person name="Oh Y.-L."/>
            <person name="Kong W.-S."/>
            <person name="Choi I.-G."/>
        </authorList>
    </citation>
    <scope>NUCLEOTIDE SEQUENCE [LARGE SCALE GENOMIC DNA]</scope>
    <source>
        <strain evidence="2 3">9006-11</strain>
    </source>
</reference>
<name>A0A1C7LX53_GRIFR</name>
<dbReference type="EMBL" id="LUGG01000019">
    <property type="protein sequence ID" value="OBZ68826.1"/>
    <property type="molecule type" value="Genomic_DNA"/>
</dbReference>
<gene>
    <name evidence="2" type="ORF">A0H81_10987</name>
</gene>
<dbReference type="OrthoDB" id="2507336at2759"/>
<organism evidence="2 3">
    <name type="scientific">Grifola frondosa</name>
    <name type="common">Maitake</name>
    <name type="synonym">Polyporus frondosus</name>
    <dbReference type="NCBI Taxonomy" id="5627"/>
    <lineage>
        <taxon>Eukaryota</taxon>
        <taxon>Fungi</taxon>
        <taxon>Dikarya</taxon>
        <taxon>Basidiomycota</taxon>
        <taxon>Agaricomycotina</taxon>
        <taxon>Agaricomycetes</taxon>
        <taxon>Polyporales</taxon>
        <taxon>Grifolaceae</taxon>
        <taxon>Grifola</taxon>
    </lineage>
</organism>
<comment type="caution">
    <text evidence="2">The sequence shown here is derived from an EMBL/GenBank/DDBJ whole genome shotgun (WGS) entry which is preliminary data.</text>
</comment>
<dbReference type="STRING" id="5627.A0A1C7LX53"/>
<keyword evidence="3" id="KW-1185">Reference proteome</keyword>
<protein>
    <submittedName>
        <fullName evidence="2">Uncharacterized protein</fullName>
    </submittedName>
</protein>
<proteinExistence type="predicted"/>
<accession>A0A1C7LX53</accession>
<evidence type="ECO:0000256" key="1">
    <source>
        <dbReference type="SAM" id="MobiDB-lite"/>
    </source>
</evidence>
<evidence type="ECO:0000313" key="2">
    <source>
        <dbReference type="EMBL" id="OBZ68826.1"/>
    </source>
</evidence>
<evidence type="ECO:0000313" key="3">
    <source>
        <dbReference type="Proteomes" id="UP000092993"/>
    </source>
</evidence>
<feature type="region of interest" description="Disordered" evidence="1">
    <location>
        <begin position="1"/>
        <end position="25"/>
    </location>
</feature>
<feature type="compositionally biased region" description="Polar residues" evidence="1">
    <location>
        <begin position="16"/>
        <end position="25"/>
    </location>
</feature>